<name>A0AAD5UFJ7_9FUNG</name>
<evidence type="ECO:0008006" key="9">
    <source>
        <dbReference type="Google" id="ProtNLM"/>
    </source>
</evidence>
<dbReference type="PROSITE" id="PS00455">
    <property type="entry name" value="AMP_BINDING"/>
    <property type="match status" value="1"/>
</dbReference>
<sequence length="648" mass="72007">MSDSLLWKPKDVHSTAMYQFMKFVNNKHGYKFTSYPELHKYSITSITSFWADIWEYCGVIHSKPYTKVVDESLPIYDIPKWFHGARINYAENLLKRTDNEIAIIATSETDRVVKLSFAELRRSVLKCANSLRKSGIKKGDRVAGFVPNCAEAVIFMLASAAVGAIWSSTSPDFGEKANKDRFKQIEPRILLSVESVKYGGKTHDILAKLHPIIAGLPTVEKVVIISNIFKPNLSQIKRGVLFSEFVAAGVEEENFEQVPFEHPAVILYSSGTTGVPKCIVHSQGGMLIQHMKEHIIHGSMKPGDRYFYYTTTGWMMWNYLISGLVAGATLILYDGNPVYPHISHLWKLAEKYKITIFGTSAKFIQNVEEANYYPGQDCDLSSIHSIYSTGSSLKPNSYDFIYKKIKSDVLVGSITGGTDIVSLFAGHNTALPVYRGEIQCITLGMAVEAWDDSGKSVVDTPGDLVCTKPFPVMPVFFWNDKDGSKYQAAYFNQIRGVWYHGDYLIINSKTGGVLMLGRSDGTLNPAGVRFGSAELYNILTAFPDVEDSLAVGQQTADGERVVLFLKMAPGKAFNKKLVDSIKLKIKTMLSARHVPAVIMPIGDIPYTLTGKKVEIAVKKIISGEKVEPSSSLANPESLKHYYAIKSKM</sequence>
<dbReference type="InterPro" id="IPR032387">
    <property type="entry name" value="ACAS_N"/>
</dbReference>
<dbReference type="GO" id="GO:0030729">
    <property type="term" value="F:acetoacetate-CoA ligase activity"/>
    <property type="evidence" value="ECO:0007669"/>
    <property type="project" value="InterPro"/>
</dbReference>
<protein>
    <recommendedName>
        <fullName evidence="9">Acetoacetate--CoA ligase</fullName>
    </recommendedName>
</protein>
<evidence type="ECO:0000256" key="4">
    <source>
        <dbReference type="ARBA" id="ARBA00022840"/>
    </source>
</evidence>
<dbReference type="EMBL" id="JADGKB010000054">
    <property type="protein sequence ID" value="KAJ3256204.1"/>
    <property type="molecule type" value="Genomic_DNA"/>
</dbReference>
<evidence type="ECO:0000259" key="6">
    <source>
        <dbReference type="Pfam" id="PF16177"/>
    </source>
</evidence>
<dbReference type="GO" id="GO:0005524">
    <property type="term" value="F:ATP binding"/>
    <property type="evidence" value="ECO:0007669"/>
    <property type="project" value="UniProtKB-KW"/>
</dbReference>
<evidence type="ECO:0000256" key="2">
    <source>
        <dbReference type="ARBA" id="ARBA00022598"/>
    </source>
</evidence>
<evidence type="ECO:0000259" key="5">
    <source>
        <dbReference type="Pfam" id="PF00501"/>
    </source>
</evidence>
<gene>
    <name evidence="7" type="ORF">HK103_005663</name>
</gene>
<keyword evidence="8" id="KW-1185">Reference proteome</keyword>
<reference evidence="7" key="1">
    <citation type="submission" date="2020-05" db="EMBL/GenBank/DDBJ databases">
        <title>Phylogenomic resolution of chytrid fungi.</title>
        <authorList>
            <person name="Stajich J.E."/>
            <person name="Amses K."/>
            <person name="Simmons R."/>
            <person name="Seto K."/>
            <person name="Myers J."/>
            <person name="Bonds A."/>
            <person name="Quandt C.A."/>
            <person name="Barry K."/>
            <person name="Liu P."/>
            <person name="Grigoriev I."/>
            <person name="Longcore J.E."/>
            <person name="James T.Y."/>
        </authorList>
    </citation>
    <scope>NUCLEOTIDE SEQUENCE</scope>
    <source>
        <strain evidence="7">PLAUS21</strain>
    </source>
</reference>
<dbReference type="InterPro" id="IPR045851">
    <property type="entry name" value="AMP-bd_C_sf"/>
</dbReference>
<dbReference type="GO" id="GO:0006629">
    <property type="term" value="P:lipid metabolic process"/>
    <property type="evidence" value="ECO:0007669"/>
    <property type="project" value="InterPro"/>
</dbReference>
<dbReference type="Proteomes" id="UP001210925">
    <property type="component" value="Unassembled WGS sequence"/>
</dbReference>
<dbReference type="SUPFAM" id="SSF56801">
    <property type="entry name" value="Acetyl-CoA synthetase-like"/>
    <property type="match status" value="1"/>
</dbReference>
<dbReference type="Gene3D" id="3.30.300.30">
    <property type="match status" value="1"/>
</dbReference>
<dbReference type="InterPro" id="IPR000873">
    <property type="entry name" value="AMP-dep_synth/lig_dom"/>
</dbReference>
<comment type="similarity">
    <text evidence="1">Belongs to the ATP-dependent AMP-binding enzyme family.</text>
</comment>
<organism evidence="7 8">
    <name type="scientific">Boothiomyces macroporosus</name>
    <dbReference type="NCBI Taxonomy" id="261099"/>
    <lineage>
        <taxon>Eukaryota</taxon>
        <taxon>Fungi</taxon>
        <taxon>Fungi incertae sedis</taxon>
        <taxon>Chytridiomycota</taxon>
        <taxon>Chytridiomycota incertae sedis</taxon>
        <taxon>Chytridiomycetes</taxon>
        <taxon>Rhizophydiales</taxon>
        <taxon>Terramycetaceae</taxon>
        <taxon>Boothiomyces</taxon>
    </lineage>
</organism>
<evidence type="ECO:0000313" key="7">
    <source>
        <dbReference type="EMBL" id="KAJ3256204.1"/>
    </source>
</evidence>
<evidence type="ECO:0000256" key="1">
    <source>
        <dbReference type="ARBA" id="ARBA00006432"/>
    </source>
</evidence>
<dbReference type="InterPro" id="IPR005914">
    <property type="entry name" value="Acac_CoA_synth"/>
</dbReference>
<dbReference type="InterPro" id="IPR020845">
    <property type="entry name" value="AMP-binding_CS"/>
</dbReference>
<dbReference type="NCBIfam" id="NF002937">
    <property type="entry name" value="PRK03584.1"/>
    <property type="match status" value="1"/>
</dbReference>
<dbReference type="AlphaFoldDB" id="A0AAD5UFJ7"/>
<accession>A0AAD5UFJ7</accession>
<dbReference type="PANTHER" id="PTHR42921:SF1">
    <property type="entry name" value="ACETOACETYL-COA SYNTHETASE"/>
    <property type="match status" value="1"/>
</dbReference>
<dbReference type="NCBIfam" id="TIGR01217">
    <property type="entry name" value="ac_ac_CoA_syn"/>
    <property type="match status" value="1"/>
</dbReference>
<dbReference type="Pfam" id="PF16177">
    <property type="entry name" value="ACAS_N"/>
    <property type="match status" value="1"/>
</dbReference>
<evidence type="ECO:0000256" key="3">
    <source>
        <dbReference type="ARBA" id="ARBA00022741"/>
    </source>
</evidence>
<comment type="caution">
    <text evidence="7">The sequence shown here is derived from an EMBL/GenBank/DDBJ whole genome shotgun (WGS) entry which is preliminary data.</text>
</comment>
<keyword evidence="4" id="KW-0067">ATP-binding</keyword>
<keyword evidence="2" id="KW-0436">Ligase</keyword>
<proteinExistence type="inferred from homology"/>
<dbReference type="CDD" id="cd05943">
    <property type="entry name" value="AACS"/>
    <property type="match status" value="1"/>
</dbReference>
<dbReference type="InterPro" id="IPR042099">
    <property type="entry name" value="ANL_N_sf"/>
</dbReference>
<dbReference type="Gene3D" id="3.40.50.12780">
    <property type="entry name" value="N-terminal domain of ligase-like"/>
    <property type="match status" value="1"/>
</dbReference>
<feature type="domain" description="Acetyl-coenzyme A synthetase N-terminal" evidence="6">
    <location>
        <begin position="35"/>
        <end position="92"/>
    </location>
</feature>
<evidence type="ECO:0000313" key="8">
    <source>
        <dbReference type="Proteomes" id="UP001210925"/>
    </source>
</evidence>
<dbReference type="PANTHER" id="PTHR42921">
    <property type="entry name" value="ACETOACETYL-COA SYNTHETASE"/>
    <property type="match status" value="1"/>
</dbReference>
<feature type="domain" description="AMP-dependent synthetase/ligase" evidence="5">
    <location>
        <begin position="95"/>
        <end position="469"/>
    </location>
</feature>
<dbReference type="Pfam" id="PF00501">
    <property type="entry name" value="AMP-binding"/>
    <property type="match status" value="1"/>
</dbReference>
<keyword evidence="3" id="KW-0547">Nucleotide-binding</keyword>